<dbReference type="InterPro" id="IPR009057">
    <property type="entry name" value="Homeodomain-like_sf"/>
</dbReference>
<dbReference type="InterPro" id="IPR050109">
    <property type="entry name" value="HTH-type_TetR-like_transc_reg"/>
</dbReference>
<name>A0A0S4QTZ2_9ACTN</name>
<feature type="region of interest" description="Disordered" evidence="5">
    <location>
        <begin position="277"/>
        <end position="302"/>
    </location>
</feature>
<dbReference type="InterPro" id="IPR004111">
    <property type="entry name" value="Repressor_TetR_C"/>
</dbReference>
<dbReference type="PANTHER" id="PTHR30055:SF151">
    <property type="entry name" value="TRANSCRIPTIONAL REGULATORY PROTEIN"/>
    <property type="match status" value="1"/>
</dbReference>
<evidence type="ECO:0000313" key="8">
    <source>
        <dbReference type="Proteomes" id="UP000198802"/>
    </source>
</evidence>
<dbReference type="GO" id="GO:0000976">
    <property type="term" value="F:transcription cis-regulatory region binding"/>
    <property type="evidence" value="ECO:0007669"/>
    <property type="project" value="TreeGrafter"/>
</dbReference>
<evidence type="ECO:0000256" key="4">
    <source>
        <dbReference type="PROSITE-ProRule" id="PRU00335"/>
    </source>
</evidence>
<dbReference type="GO" id="GO:0045892">
    <property type="term" value="P:negative regulation of DNA-templated transcription"/>
    <property type="evidence" value="ECO:0007669"/>
    <property type="project" value="InterPro"/>
</dbReference>
<keyword evidence="3" id="KW-0804">Transcription</keyword>
<dbReference type="PANTHER" id="PTHR30055">
    <property type="entry name" value="HTH-TYPE TRANSCRIPTIONAL REGULATOR RUTR"/>
    <property type="match status" value="1"/>
</dbReference>
<keyword evidence="1" id="KW-0805">Transcription regulation</keyword>
<dbReference type="AlphaFoldDB" id="A0A0S4QTZ2"/>
<evidence type="ECO:0000256" key="2">
    <source>
        <dbReference type="ARBA" id="ARBA00023125"/>
    </source>
</evidence>
<accession>A0A0S4QTZ2</accession>
<dbReference type="PROSITE" id="PS50977">
    <property type="entry name" value="HTH_TETR_2"/>
    <property type="match status" value="1"/>
</dbReference>
<feature type="domain" description="HTH tetR-type" evidence="6">
    <location>
        <begin position="30"/>
        <end position="90"/>
    </location>
</feature>
<dbReference type="RefSeq" id="WP_091283057.1">
    <property type="nucleotide sequence ID" value="NZ_FAOZ01000024.1"/>
</dbReference>
<dbReference type="Pfam" id="PF02909">
    <property type="entry name" value="TetR_C_1"/>
    <property type="match status" value="1"/>
</dbReference>
<reference evidence="8" key="1">
    <citation type="submission" date="2015-11" db="EMBL/GenBank/DDBJ databases">
        <authorList>
            <person name="Varghese N."/>
        </authorList>
    </citation>
    <scope>NUCLEOTIDE SEQUENCE [LARGE SCALE GENOMIC DNA]</scope>
    <source>
        <strain evidence="8">DSM 45899</strain>
    </source>
</reference>
<dbReference type="InterPro" id="IPR036271">
    <property type="entry name" value="Tet_transcr_reg_TetR-rel_C_sf"/>
</dbReference>
<feature type="DNA-binding region" description="H-T-H motif" evidence="4">
    <location>
        <begin position="53"/>
        <end position="72"/>
    </location>
</feature>
<evidence type="ECO:0000259" key="6">
    <source>
        <dbReference type="PROSITE" id="PS50977"/>
    </source>
</evidence>
<dbReference type="Gene3D" id="1.10.10.60">
    <property type="entry name" value="Homeodomain-like"/>
    <property type="match status" value="1"/>
</dbReference>
<keyword evidence="8" id="KW-1185">Reference proteome</keyword>
<dbReference type="Gene3D" id="1.10.357.10">
    <property type="entry name" value="Tetracycline Repressor, domain 2"/>
    <property type="match status" value="1"/>
</dbReference>
<sequence>MASEKSPPLPPGLDLLWGRRERGQRGPRPGLSVDAIVATATRIADAEGLAAVSMARVAKELGYTTMSLYRHVATKDELLQMMWNASALGAERLVLEGDGWRSRLRAWAIVQRQMIDRHPWITQMPMAAPPVAPNSLTFVEKGLETLDDTGLSDTDKLRVIGLLSSYTLSEARMAHDAARAAAAPGAGAAAGAGAGAAAGAAAGADAVAGPDRSDPPPVWGFEALLRELVDAQTYPRLHRIAWAGEIGGDPTGFEETEEFLFGVDRILDGIAALINRTHDNRPHRTSGGRGTPGAQRSDSPTP</sequence>
<dbReference type="EMBL" id="FAOZ01000024">
    <property type="protein sequence ID" value="CUU59095.1"/>
    <property type="molecule type" value="Genomic_DNA"/>
</dbReference>
<dbReference type="Proteomes" id="UP000198802">
    <property type="component" value="Unassembled WGS sequence"/>
</dbReference>
<evidence type="ECO:0000256" key="3">
    <source>
        <dbReference type="ARBA" id="ARBA00023163"/>
    </source>
</evidence>
<keyword evidence="2 4" id="KW-0238">DNA-binding</keyword>
<evidence type="ECO:0000256" key="1">
    <source>
        <dbReference type="ARBA" id="ARBA00023015"/>
    </source>
</evidence>
<evidence type="ECO:0000313" key="7">
    <source>
        <dbReference type="EMBL" id="CUU59095.1"/>
    </source>
</evidence>
<dbReference type="InterPro" id="IPR001647">
    <property type="entry name" value="HTH_TetR"/>
</dbReference>
<gene>
    <name evidence="7" type="ORF">Ga0074812_124120</name>
</gene>
<proteinExistence type="predicted"/>
<dbReference type="Pfam" id="PF00440">
    <property type="entry name" value="TetR_N"/>
    <property type="match status" value="1"/>
</dbReference>
<dbReference type="GO" id="GO:0003700">
    <property type="term" value="F:DNA-binding transcription factor activity"/>
    <property type="evidence" value="ECO:0007669"/>
    <property type="project" value="TreeGrafter"/>
</dbReference>
<protein>
    <submittedName>
        <fullName evidence="7">Regulatory protein, tetR family</fullName>
    </submittedName>
</protein>
<dbReference type="SUPFAM" id="SSF48498">
    <property type="entry name" value="Tetracyclin repressor-like, C-terminal domain"/>
    <property type="match status" value="1"/>
</dbReference>
<organism evidence="7 8">
    <name type="scientific">Parafrankia irregularis</name>
    <dbReference type="NCBI Taxonomy" id="795642"/>
    <lineage>
        <taxon>Bacteria</taxon>
        <taxon>Bacillati</taxon>
        <taxon>Actinomycetota</taxon>
        <taxon>Actinomycetes</taxon>
        <taxon>Frankiales</taxon>
        <taxon>Frankiaceae</taxon>
        <taxon>Parafrankia</taxon>
    </lineage>
</organism>
<dbReference type="SUPFAM" id="SSF46689">
    <property type="entry name" value="Homeodomain-like"/>
    <property type="match status" value="1"/>
</dbReference>
<evidence type="ECO:0000256" key="5">
    <source>
        <dbReference type="SAM" id="MobiDB-lite"/>
    </source>
</evidence>